<reference evidence="5 6" key="1">
    <citation type="submission" date="2024-04" db="EMBL/GenBank/DDBJ databases">
        <title>Novel genus in family Flammeovirgaceae.</title>
        <authorList>
            <person name="Nguyen T.H."/>
            <person name="Vuong T.Q."/>
            <person name="Le H."/>
            <person name="Kim S.-G."/>
        </authorList>
    </citation>
    <scope>NUCLEOTIDE SEQUENCE [LARGE SCALE GENOMIC DNA]</scope>
    <source>
        <strain evidence="5 6">JCM 23209</strain>
    </source>
</reference>
<dbReference type="PANTHER" id="PTHR42756">
    <property type="entry name" value="TRANSCRIPTIONAL REGULATOR, MARR"/>
    <property type="match status" value="1"/>
</dbReference>
<protein>
    <submittedName>
        <fullName evidence="5">MarR family transcriptional regulator</fullName>
    </submittedName>
</protein>
<dbReference type="InterPro" id="IPR036388">
    <property type="entry name" value="WH-like_DNA-bd_sf"/>
</dbReference>
<evidence type="ECO:0000256" key="1">
    <source>
        <dbReference type="ARBA" id="ARBA00023015"/>
    </source>
</evidence>
<dbReference type="GO" id="GO:0003677">
    <property type="term" value="F:DNA binding"/>
    <property type="evidence" value="ECO:0007669"/>
    <property type="project" value="UniProtKB-KW"/>
</dbReference>
<comment type="caution">
    <text evidence="5">The sequence shown here is derived from an EMBL/GenBank/DDBJ whole genome shotgun (WGS) entry which is preliminary data.</text>
</comment>
<evidence type="ECO:0000256" key="2">
    <source>
        <dbReference type="ARBA" id="ARBA00023125"/>
    </source>
</evidence>
<dbReference type="Proteomes" id="UP001403385">
    <property type="component" value="Unassembled WGS sequence"/>
</dbReference>
<evidence type="ECO:0000313" key="5">
    <source>
        <dbReference type="EMBL" id="MEN7547655.1"/>
    </source>
</evidence>
<organism evidence="5 6">
    <name type="scientific">Rapidithrix thailandica</name>
    <dbReference type="NCBI Taxonomy" id="413964"/>
    <lineage>
        <taxon>Bacteria</taxon>
        <taxon>Pseudomonadati</taxon>
        <taxon>Bacteroidota</taxon>
        <taxon>Cytophagia</taxon>
        <taxon>Cytophagales</taxon>
        <taxon>Flammeovirgaceae</taxon>
        <taxon>Rapidithrix</taxon>
    </lineage>
</organism>
<gene>
    <name evidence="5" type="ORF">AAG747_07040</name>
</gene>
<keyword evidence="1" id="KW-0805">Transcription regulation</keyword>
<dbReference type="RefSeq" id="WP_346820442.1">
    <property type="nucleotide sequence ID" value="NZ_JBDKWZ010000003.1"/>
</dbReference>
<dbReference type="InterPro" id="IPR036390">
    <property type="entry name" value="WH_DNA-bd_sf"/>
</dbReference>
<keyword evidence="3" id="KW-0804">Transcription</keyword>
<dbReference type="GO" id="GO:0003700">
    <property type="term" value="F:DNA-binding transcription factor activity"/>
    <property type="evidence" value="ECO:0007669"/>
    <property type="project" value="InterPro"/>
</dbReference>
<keyword evidence="2" id="KW-0238">DNA-binding</keyword>
<feature type="domain" description="HTH marR-type" evidence="4">
    <location>
        <begin position="17"/>
        <end position="151"/>
    </location>
</feature>
<dbReference type="PROSITE" id="PS50995">
    <property type="entry name" value="HTH_MARR_2"/>
    <property type="match status" value="1"/>
</dbReference>
<dbReference type="Pfam" id="PF01047">
    <property type="entry name" value="MarR"/>
    <property type="match status" value="1"/>
</dbReference>
<dbReference type="EMBL" id="JBDKWZ010000003">
    <property type="protein sequence ID" value="MEN7547655.1"/>
    <property type="molecule type" value="Genomic_DNA"/>
</dbReference>
<sequence length="151" mass="17209">MKIEDAIRQGKAFKDAYQKLYINLIYTSNSLSNQFDKAFKKHGLTSQQFNILRILKGAHPEVKCAGDIKLVMLDKNPDVTRLVDRLVQKGLVFRNTCPNSRRKVDIGITQEGLDLIDSIGPDLEKEYQVFQNNLTEQEADLLSDLLDKLRG</sequence>
<evidence type="ECO:0000256" key="3">
    <source>
        <dbReference type="ARBA" id="ARBA00023163"/>
    </source>
</evidence>
<dbReference type="SUPFAM" id="SSF46785">
    <property type="entry name" value="Winged helix' DNA-binding domain"/>
    <property type="match status" value="1"/>
</dbReference>
<dbReference type="InterPro" id="IPR000835">
    <property type="entry name" value="HTH_MarR-typ"/>
</dbReference>
<keyword evidence="6" id="KW-1185">Reference proteome</keyword>
<accession>A0AAW9S7F5</accession>
<name>A0AAW9S7F5_9BACT</name>
<evidence type="ECO:0000259" key="4">
    <source>
        <dbReference type="PROSITE" id="PS50995"/>
    </source>
</evidence>
<evidence type="ECO:0000313" key="6">
    <source>
        <dbReference type="Proteomes" id="UP001403385"/>
    </source>
</evidence>
<dbReference type="PRINTS" id="PR00598">
    <property type="entry name" value="HTHMARR"/>
</dbReference>
<dbReference type="Gene3D" id="1.10.10.10">
    <property type="entry name" value="Winged helix-like DNA-binding domain superfamily/Winged helix DNA-binding domain"/>
    <property type="match status" value="1"/>
</dbReference>
<dbReference type="SMART" id="SM00347">
    <property type="entry name" value="HTH_MARR"/>
    <property type="match status" value="1"/>
</dbReference>
<proteinExistence type="predicted"/>
<dbReference type="PANTHER" id="PTHR42756:SF1">
    <property type="entry name" value="TRANSCRIPTIONAL REPRESSOR OF EMRAB OPERON"/>
    <property type="match status" value="1"/>
</dbReference>
<dbReference type="AlphaFoldDB" id="A0AAW9S7F5"/>